<evidence type="ECO:0000256" key="9">
    <source>
        <dbReference type="ARBA" id="ARBA00022741"/>
    </source>
</evidence>
<keyword evidence="12 19" id="KW-0460">Magnesium</keyword>
<feature type="binding site" evidence="19">
    <location>
        <position position="351"/>
    </location>
    <ligand>
        <name>GTP</name>
        <dbReference type="ChEBI" id="CHEBI:37565"/>
    </ligand>
</feature>
<evidence type="ECO:0000256" key="5">
    <source>
        <dbReference type="ARBA" id="ARBA00004904"/>
    </source>
</evidence>
<keyword evidence="16 19" id="KW-0511">Multifunctional enzyme</keyword>
<comment type="catalytic activity">
    <reaction evidence="18 19">
        <text>GTP + 4 H2O = 2,5-diamino-6-hydroxy-4-(5-phosphoribosylamino)-pyrimidine + formate + 2 phosphate + 3 H(+)</text>
        <dbReference type="Rhea" id="RHEA:23704"/>
        <dbReference type="ChEBI" id="CHEBI:15377"/>
        <dbReference type="ChEBI" id="CHEBI:15378"/>
        <dbReference type="ChEBI" id="CHEBI:15740"/>
        <dbReference type="ChEBI" id="CHEBI:37565"/>
        <dbReference type="ChEBI" id="CHEBI:43474"/>
        <dbReference type="ChEBI" id="CHEBI:58614"/>
        <dbReference type="EC" id="3.5.4.25"/>
    </reaction>
</comment>
<comment type="cofactor">
    <cofactor evidence="2">
        <name>Mn(2+)</name>
        <dbReference type="ChEBI" id="CHEBI:29035"/>
    </cofactor>
</comment>
<dbReference type="Proteomes" id="UP000677305">
    <property type="component" value="Chromosome"/>
</dbReference>
<dbReference type="HAMAP" id="MF_01283">
    <property type="entry name" value="RibBA"/>
    <property type="match status" value="1"/>
</dbReference>
<dbReference type="CDD" id="cd00641">
    <property type="entry name" value="GTP_cyclohydro2"/>
    <property type="match status" value="1"/>
</dbReference>
<feature type="binding site" evidence="19">
    <location>
        <position position="28"/>
    </location>
    <ligand>
        <name>Mg(2+)</name>
        <dbReference type="ChEBI" id="CHEBI:18420"/>
        <label>2</label>
    </ligand>
</feature>
<feature type="active site" description="Nucleophile; for GTP cyclohydrolase activity" evidence="19">
    <location>
        <position position="330"/>
    </location>
</feature>
<dbReference type="KEGG" id="vgu:HYG85_14230"/>
<dbReference type="InterPro" id="IPR016299">
    <property type="entry name" value="Riboflavin_synth_RibBA"/>
</dbReference>
<dbReference type="GO" id="GO:0008686">
    <property type="term" value="F:3,4-dihydroxy-2-butanone-4-phosphate synthase activity"/>
    <property type="evidence" value="ECO:0007669"/>
    <property type="project" value="UniProtKB-UniRule"/>
</dbReference>
<dbReference type="InterPro" id="IPR000926">
    <property type="entry name" value="RibA"/>
</dbReference>
<feature type="domain" description="GTP cyclohydrolase II" evidence="20">
    <location>
        <begin position="207"/>
        <end position="372"/>
    </location>
</feature>
<evidence type="ECO:0000256" key="10">
    <source>
        <dbReference type="ARBA" id="ARBA00022801"/>
    </source>
</evidence>
<dbReference type="InterPro" id="IPR032677">
    <property type="entry name" value="GTP_cyclohydro_II"/>
</dbReference>
<dbReference type="GO" id="GO:0009231">
    <property type="term" value="P:riboflavin biosynthetic process"/>
    <property type="evidence" value="ECO:0007669"/>
    <property type="project" value="UniProtKB-UniRule"/>
</dbReference>
<feature type="binding site" evidence="19">
    <location>
        <position position="356"/>
    </location>
    <ligand>
        <name>GTP</name>
        <dbReference type="ChEBI" id="CHEBI:37565"/>
    </ligand>
</feature>
<dbReference type="NCBIfam" id="TIGR00506">
    <property type="entry name" value="ribB"/>
    <property type="match status" value="1"/>
</dbReference>
<comment type="catalytic activity">
    <reaction evidence="1 19">
        <text>D-ribulose 5-phosphate = (2S)-2-hydroxy-3-oxobutyl phosphate + formate + H(+)</text>
        <dbReference type="Rhea" id="RHEA:18457"/>
        <dbReference type="ChEBI" id="CHEBI:15378"/>
        <dbReference type="ChEBI" id="CHEBI:15740"/>
        <dbReference type="ChEBI" id="CHEBI:58121"/>
        <dbReference type="ChEBI" id="CHEBI:58830"/>
        <dbReference type="EC" id="4.1.99.12"/>
    </reaction>
</comment>
<comment type="similarity">
    <text evidence="19">In the C-terminal section; belongs to the GTP cyclohydrolase II family.</text>
</comment>
<accession>A0A8J8SCT2</accession>
<feature type="site" description="Essential for DHBP synthase activity" evidence="19">
    <location>
        <position position="125"/>
    </location>
</feature>
<name>A0A8J8SCT2_9FIRM</name>
<keyword evidence="10 19" id="KW-0378">Hydrolase</keyword>
<keyword evidence="11 19" id="KW-0862">Zinc</keyword>
<dbReference type="Pfam" id="PF00925">
    <property type="entry name" value="GTP_cyclohydro2"/>
    <property type="match status" value="1"/>
</dbReference>
<keyword evidence="13 19" id="KW-0342">GTP-binding</keyword>
<dbReference type="InterPro" id="IPR000422">
    <property type="entry name" value="DHBP_synthase_RibB"/>
</dbReference>
<evidence type="ECO:0000256" key="1">
    <source>
        <dbReference type="ARBA" id="ARBA00000141"/>
    </source>
</evidence>
<keyword evidence="7 19" id="KW-0686">Riboflavin biosynthesis</keyword>
<dbReference type="GO" id="GO:0005525">
    <property type="term" value="F:GTP binding"/>
    <property type="evidence" value="ECO:0007669"/>
    <property type="project" value="UniProtKB-KW"/>
</dbReference>
<feature type="binding site" evidence="19">
    <location>
        <position position="32"/>
    </location>
    <ligand>
        <name>D-ribulose 5-phosphate</name>
        <dbReference type="ChEBI" id="CHEBI:58121"/>
    </ligand>
</feature>
<evidence type="ECO:0000313" key="21">
    <source>
        <dbReference type="EMBL" id="QUH30009.1"/>
    </source>
</evidence>
<organism evidence="21 22">
    <name type="scientific">Vallitalea guaymasensis</name>
    <dbReference type="NCBI Taxonomy" id="1185412"/>
    <lineage>
        <taxon>Bacteria</taxon>
        <taxon>Bacillati</taxon>
        <taxon>Bacillota</taxon>
        <taxon>Clostridia</taxon>
        <taxon>Lachnospirales</taxon>
        <taxon>Vallitaleaceae</taxon>
        <taxon>Vallitalea</taxon>
    </lineage>
</organism>
<comment type="function">
    <text evidence="3 19">Catalyzes the conversion of D-ribulose 5-phosphate to formate and 3,4-dihydroxy-2-butanone 4-phosphate.</text>
</comment>
<dbReference type="EC" id="4.1.99.12" evidence="19"/>
<feature type="region of interest" description="GTP cyclohydrolase II" evidence="19">
    <location>
        <begin position="201"/>
        <end position="402"/>
    </location>
</feature>
<keyword evidence="14 19" id="KW-0464">Manganese</keyword>
<evidence type="ECO:0000256" key="14">
    <source>
        <dbReference type="ARBA" id="ARBA00023211"/>
    </source>
</evidence>
<feature type="region of interest" description="DHBP synthase" evidence="19">
    <location>
        <begin position="1"/>
        <end position="200"/>
    </location>
</feature>
<dbReference type="InterPro" id="IPR036144">
    <property type="entry name" value="RibA-like_sf"/>
</dbReference>
<reference evidence="21 22" key="1">
    <citation type="submission" date="2020-07" db="EMBL/GenBank/DDBJ databases">
        <title>Vallitalea guaymasensis genome.</title>
        <authorList>
            <person name="Postec A."/>
        </authorList>
    </citation>
    <scope>NUCLEOTIDE SEQUENCE [LARGE SCALE GENOMIC DNA]</scope>
    <source>
        <strain evidence="21 22">Ra1766G1</strain>
    </source>
</reference>
<dbReference type="FunFam" id="3.90.870.10:FF:000001">
    <property type="entry name" value="Riboflavin biosynthesis protein RibBA"/>
    <property type="match status" value="1"/>
</dbReference>
<feature type="binding site" evidence="19">
    <location>
        <begin position="251"/>
        <end position="255"/>
    </location>
    <ligand>
        <name>GTP</name>
        <dbReference type="ChEBI" id="CHEBI:37565"/>
    </ligand>
</feature>
<dbReference type="GO" id="GO:0030145">
    <property type="term" value="F:manganese ion binding"/>
    <property type="evidence" value="ECO:0007669"/>
    <property type="project" value="UniProtKB-UniRule"/>
</dbReference>
<dbReference type="EC" id="3.5.4.25" evidence="19"/>
<keyword evidence="8 19" id="KW-0479">Metal-binding</keyword>
<feature type="binding site" evidence="19">
    <location>
        <position position="256"/>
    </location>
    <ligand>
        <name>Zn(2+)</name>
        <dbReference type="ChEBI" id="CHEBI:29105"/>
        <note>catalytic</note>
    </ligand>
</feature>
<dbReference type="PIRSF" id="PIRSF001259">
    <property type="entry name" value="RibA"/>
    <property type="match status" value="1"/>
</dbReference>
<dbReference type="NCBIfam" id="NF006803">
    <property type="entry name" value="PRK09311.1"/>
    <property type="match status" value="1"/>
</dbReference>
<evidence type="ECO:0000256" key="13">
    <source>
        <dbReference type="ARBA" id="ARBA00023134"/>
    </source>
</evidence>
<dbReference type="Gene3D" id="3.40.50.10990">
    <property type="entry name" value="GTP cyclohydrolase II"/>
    <property type="match status" value="1"/>
</dbReference>
<dbReference type="InterPro" id="IPR017945">
    <property type="entry name" value="DHBP_synth_RibB-like_a/b_dom"/>
</dbReference>
<evidence type="ECO:0000256" key="12">
    <source>
        <dbReference type="ARBA" id="ARBA00022842"/>
    </source>
</evidence>
<feature type="binding site" evidence="19">
    <location>
        <begin position="294"/>
        <end position="296"/>
    </location>
    <ligand>
        <name>GTP</name>
        <dbReference type="ChEBI" id="CHEBI:37565"/>
    </ligand>
</feature>
<dbReference type="AlphaFoldDB" id="A0A8J8SCT2"/>
<dbReference type="GO" id="GO:0008270">
    <property type="term" value="F:zinc ion binding"/>
    <property type="evidence" value="ECO:0007669"/>
    <property type="project" value="UniProtKB-UniRule"/>
</dbReference>
<dbReference type="HAMAP" id="MF_00180">
    <property type="entry name" value="RibB"/>
    <property type="match status" value="1"/>
</dbReference>
<comment type="cofactor">
    <cofactor evidence="19">
        <name>Zn(2+)</name>
        <dbReference type="ChEBI" id="CHEBI:29105"/>
    </cofactor>
    <text evidence="19">Binds 1 zinc ion per subunit.</text>
</comment>
<dbReference type="Pfam" id="PF00926">
    <property type="entry name" value="DHBP_synthase"/>
    <property type="match status" value="1"/>
</dbReference>
<keyword evidence="22" id="KW-1185">Reference proteome</keyword>
<dbReference type="GO" id="GO:0000287">
    <property type="term" value="F:magnesium ion binding"/>
    <property type="evidence" value="ECO:0007669"/>
    <property type="project" value="UniProtKB-UniRule"/>
</dbReference>
<feature type="binding site" evidence="19">
    <location>
        <position position="267"/>
    </location>
    <ligand>
        <name>Zn(2+)</name>
        <dbReference type="ChEBI" id="CHEBI:29105"/>
        <note>catalytic</note>
    </ligand>
</feature>
<comment type="cofactor">
    <cofactor evidence="19">
        <name>Mg(2+)</name>
        <dbReference type="ChEBI" id="CHEBI:18420"/>
    </cofactor>
    <cofactor evidence="19">
        <name>Mn(2+)</name>
        <dbReference type="ChEBI" id="CHEBI:29035"/>
    </cofactor>
    <text evidence="19">Binds 2 divalent metal cations per subunit. Magnesium or manganese.</text>
</comment>
<keyword evidence="15 19" id="KW-0456">Lyase</keyword>
<feature type="binding site" evidence="19">
    <location>
        <position position="142"/>
    </location>
    <ligand>
        <name>Mg(2+)</name>
        <dbReference type="ChEBI" id="CHEBI:18420"/>
        <label>2</label>
    </ligand>
</feature>
<proteinExistence type="inferred from homology"/>
<evidence type="ECO:0000256" key="3">
    <source>
        <dbReference type="ARBA" id="ARBA00002284"/>
    </source>
</evidence>
<evidence type="ECO:0000256" key="2">
    <source>
        <dbReference type="ARBA" id="ARBA00001936"/>
    </source>
</evidence>
<evidence type="ECO:0000256" key="17">
    <source>
        <dbReference type="ARBA" id="ARBA00043932"/>
    </source>
</evidence>
<comment type="pathway">
    <text evidence="4 19">Cofactor biosynthesis; riboflavin biosynthesis; 5-amino-6-(D-ribitylamino)uracil from GTP: step 1/4.</text>
</comment>
<gene>
    <name evidence="19" type="primary">ribBA</name>
    <name evidence="21" type="ORF">HYG85_14230</name>
</gene>
<dbReference type="RefSeq" id="WP_212690244.1">
    <property type="nucleotide sequence ID" value="NZ_CP058561.1"/>
</dbReference>
<evidence type="ECO:0000256" key="18">
    <source>
        <dbReference type="ARBA" id="ARBA00049295"/>
    </source>
</evidence>
<evidence type="ECO:0000256" key="11">
    <source>
        <dbReference type="ARBA" id="ARBA00022833"/>
    </source>
</evidence>
<protein>
    <recommendedName>
        <fullName evidence="19">Riboflavin biosynthesis protein RibBA</fullName>
    </recommendedName>
    <domain>
        <recommendedName>
            <fullName evidence="19">3,4-dihydroxy-2-butanone 4-phosphate synthase</fullName>
            <shortName evidence="19">DHBP synthase</shortName>
            <ecNumber evidence="19">4.1.99.12</ecNumber>
        </recommendedName>
    </domain>
    <domain>
        <recommendedName>
            <fullName evidence="19">GTP cyclohydrolase-2</fullName>
            <ecNumber evidence="19">3.5.4.25</ecNumber>
        </recommendedName>
        <alternativeName>
            <fullName evidence="19">GTP cyclohydrolase II</fullName>
        </alternativeName>
    </domain>
</protein>
<dbReference type="Gene3D" id="3.90.870.10">
    <property type="entry name" value="DHBP synthase"/>
    <property type="match status" value="1"/>
</dbReference>
<evidence type="ECO:0000256" key="8">
    <source>
        <dbReference type="ARBA" id="ARBA00022723"/>
    </source>
</evidence>
<feature type="site" description="Essential for DHBP synthase activity" evidence="19">
    <location>
        <position position="163"/>
    </location>
</feature>
<evidence type="ECO:0000256" key="4">
    <source>
        <dbReference type="ARBA" id="ARBA00004853"/>
    </source>
</evidence>
<feature type="binding site" evidence="19">
    <location>
        <position position="163"/>
    </location>
    <ligand>
        <name>D-ribulose 5-phosphate</name>
        <dbReference type="ChEBI" id="CHEBI:58121"/>
    </ligand>
</feature>
<feature type="binding site" evidence="19">
    <location>
        <position position="269"/>
    </location>
    <ligand>
        <name>Zn(2+)</name>
        <dbReference type="ChEBI" id="CHEBI:29105"/>
        <note>catalytic</note>
    </ligand>
</feature>
<evidence type="ECO:0000313" key="22">
    <source>
        <dbReference type="Proteomes" id="UP000677305"/>
    </source>
</evidence>
<dbReference type="EMBL" id="CP058561">
    <property type="protein sequence ID" value="QUH30009.1"/>
    <property type="molecule type" value="Genomic_DNA"/>
</dbReference>
<evidence type="ECO:0000256" key="15">
    <source>
        <dbReference type="ARBA" id="ARBA00023239"/>
    </source>
</evidence>
<dbReference type="GO" id="GO:0003935">
    <property type="term" value="F:GTP cyclohydrolase II activity"/>
    <property type="evidence" value="ECO:0007669"/>
    <property type="project" value="UniProtKB-UniRule"/>
</dbReference>
<comment type="pathway">
    <text evidence="5 19">Cofactor biosynthesis; riboflavin biosynthesis; 2-hydroxy-3-oxobutyl phosphate from D-ribulose 5-phosphate: step 1/1.</text>
</comment>
<feature type="binding site" evidence="19">
    <location>
        <begin position="139"/>
        <end position="143"/>
    </location>
    <ligand>
        <name>D-ribulose 5-phosphate</name>
        <dbReference type="ChEBI" id="CHEBI:58121"/>
    </ligand>
</feature>
<feature type="binding site" evidence="19">
    <location>
        <position position="28"/>
    </location>
    <ligand>
        <name>Mg(2+)</name>
        <dbReference type="ChEBI" id="CHEBI:18420"/>
        <label>1</label>
    </ligand>
</feature>
<dbReference type="NCBIfam" id="TIGR00505">
    <property type="entry name" value="ribA"/>
    <property type="match status" value="1"/>
</dbReference>
<feature type="binding site" evidence="19">
    <location>
        <position position="316"/>
    </location>
    <ligand>
        <name>GTP</name>
        <dbReference type="ChEBI" id="CHEBI:37565"/>
    </ligand>
</feature>
<evidence type="ECO:0000256" key="19">
    <source>
        <dbReference type="HAMAP-Rule" id="MF_01283"/>
    </source>
</evidence>
<dbReference type="SUPFAM" id="SSF55821">
    <property type="entry name" value="YrdC/RibB"/>
    <property type="match status" value="1"/>
</dbReference>
<dbReference type="PANTHER" id="PTHR21327">
    <property type="entry name" value="GTP CYCLOHYDROLASE II-RELATED"/>
    <property type="match status" value="1"/>
</dbReference>
<evidence type="ECO:0000256" key="16">
    <source>
        <dbReference type="ARBA" id="ARBA00023268"/>
    </source>
</evidence>
<dbReference type="UniPathway" id="UPA00275">
    <property type="reaction ID" value="UER00399"/>
</dbReference>
<comment type="similarity">
    <text evidence="6 19">In the N-terminal section; belongs to the DHBP synthase family.</text>
</comment>
<feature type="active site" description="Proton acceptor; for GTP cyclohydrolase activity" evidence="19">
    <location>
        <position position="328"/>
    </location>
</feature>
<dbReference type="SUPFAM" id="SSF142695">
    <property type="entry name" value="RibA-like"/>
    <property type="match status" value="1"/>
</dbReference>
<keyword evidence="9 19" id="KW-0547">Nucleotide-binding</keyword>
<evidence type="ECO:0000259" key="20">
    <source>
        <dbReference type="Pfam" id="PF00925"/>
    </source>
</evidence>
<comment type="function">
    <text evidence="17 19">Catalyzes the conversion of GTP to 2,5-diamino-6-ribosylamino-4(3H)-pyrimidinone 5'-phosphate (DARP), formate and pyrophosphate.</text>
</comment>
<sequence length="402" mass="45480">MKFNTIEEALEDIKQGKMIIVVDDENRENEGDLLVAAEKITPEIMNFMIKNARGIVCVPMLEERLNELNIPLMVDKNTDSKKTAFTVSVDYYESTTGVSAYERCETVNKLVDKNITGDKFTRPGHIFPLIARDNGVFERNGHTEAAVDMTRLADLYPAGVICEIVNEDGTMARLPQLMEFALKHSLKIISIEDLVEYRKQHEKIIERKAIAKLPTRYGSFHIYGYTNKVTGEEHIALVKGNINDGEPVLCRIHSECLTGDVLGSIRCDCGEQLDEAMKRICKEEKGVIIYMRQEGRGIGLINKIMAYQLQDGGLDTVDANLALGFKDDLREYSVSAQILKDLSVDRVRLMTNNPDKIDGIEKYDIKVVERVPIEIICNKNNVHYLNVKKQKMGHILKNLELS</sequence>
<evidence type="ECO:0000256" key="6">
    <source>
        <dbReference type="ARBA" id="ARBA00005520"/>
    </source>
</evidence>
<dbReference type="NCBIfam" id="NF001591">
    <property type="entry name" value="PRK00393.1"/>
    <property type="match status" value="1"/>
</dbReference>
<feature type="binding site" evidence="19">
    <location>
        <begin position="27"/>
        <end position="28"/>
    </location>
    <ligand>
        <name>D-ribulose 5-phosphate</name>
        <dbReference type="ChEBI" id="CHEBI:58121"/>
    </ligand>
</feature>
<feature type="binding site" evidence="19">
    <location>
        <position position="272"/>
    </location>
    <ligand>
        <name>GTP</name>
        <dbReference type="ChEBI" id="CHEBI:37565"/>
    </ligand>
</feature>
<dbReference type="FunFam" id="3.40.50.10990:FF:000001">
    <property type="entry name" value="Riboflavin biosynthesis protein RibBA"/>
    <property type="match status" value="1"/>
</dbReference>
<dbReference type="PANTHER" id="PTHR21327:SF18">
    <property type="entry name" value="3,4-DIHYDROXY-2-BUTANONE 4-PHOSPHATE SYNTHASE"/>
    <property type="match status" value="1"/>
</dbReference>
<evidence type="ECO:0000256" key="7">
    <source>
        <dbReference type="ARBA" id="ARBA00022619"/>
    </source>
</evidence>
<dbReference type="HAMAP" id="MF_00179">
    <property type="entry name" value="RibA"/>
    <property type="match status" value="1"/>
</dbReference>
<dbReference type="GO" id="GO:0005829">
    <property type="term" value="C:cytosol"/>
    <property type="evidence" value="ECO:0007669"/>
    <property type="project" value="TreeGrafter"/>
</dbReference>